<dbReference type="InterPro" id="IPR015854">
    <property type="entry name" value="ABC_transpr_LolD-like"/>
</dbReference>
<reference evidence="6 7" key="1">
    <citation type="journal article" date="2015" name="Genome Announc.">
        <title>Complete genome sequence of Martelella endophytica YC6887, which has antifungal activity associated with a halophyte.</title>
        <authorList>
            <person name="Khan A."/>
            <person name="Khan H."/>
            <person name="Chung E.J."/>
            <person name="Hossain M.T."/>
            <person name="Chung Y.R."/>
        </authorList>
    </citation>
    <scope>NUCLEOTIDE SEQUENCE [LARGE SCALE GENOMIC DNA]</scope>
    <source>
        <strain evidence="6">YC6887</strain>
    </source>
</reference>
<proteinExistence type="inferred from homology"/>
<dbReference type="PANTHER" id="PTHR24220">
    <property type="entry name" value="IMPORT ATP-BINDING PROTEIN"/>
    <property type="match status" value="1"/>
</dbReference>
<dbReference type="GO" id="GO:0005524">
    <property type="term" value="F:ATP binding"/>
    <property type="evidence" value="ECO:0007669"/>
    <property type="project" value="UniProtKB-KW"/>
</dbReference>
<accession>A0A0D5LLR5</accession>
<sequence length="227" mass="24302">MAEPLLDVRGVGKTVVSAGDRIEILKKIDLTLDAGGRLCIIGASGSGKSSLLEILGTLSTPDEGSVTISGVDVAAISDARKTRFRRQQIGFVFQGFNLIDHISAAENVAMPLRYQGVSRGVAMRRAEEELERVGLAGRARSRASRLSGGEKQRVALARALVSRPALILSDEPTGNLDEETGRYVLNLLLQNCSEGCGLVMVTHNLDHARRFERVLKLSGGQCHAVAV</sequence>
<keyword evidence="4" id="KW-0067">ATP-binding</keyword>
<dbReference type="CDD" id="cd03255">
    <property type="entry name" value="ABC_MJ0796_LolCDE_FtsE"/>
    <property type="match status" value="1"/>
</dbReference>
<dbReference type="AlphaFoldDB" id="A0A0D5LLR5"/>
<dbReference type="GO" id="GO:0016887">
    <property type="term" value="F:ATP hydrolysis activity"/>
    <property type="evidence" value="ECO:0007669"/>
    <property type="project" value="InterPro"/>
</dbReference>
<dbReference type="RefSeq" id="WP_045679739.1">
    <property type="nucleotide sequence ID" value="NZ_CP010803.1"/>
</dbReference>
<dbReference type="PROSITE" id="PS00211">
    <property type="entry name" value="ABC_TRANSPORTER_1"/>
    <property type="match status" value="1"/>
</dbReference>
<feature type="domain" description="ABC transporter" evidence="5">
    <location>
        <begin position="6"/>
        <end position="227"/>
    </location>
</feature>
<dbReference type="InterPro" id="IPR027417">
    <property type="entry name" value="P-loop_NTPase"/>
</dbReference>
<dbReference type="KEGG" id="mey:TM49_04650"/>
<dbReference type="STRING" id="1486262.TM49_04650"/>
<dbReference type="HOGENOM" id="CLU_000604_1_22_5"/>
<evidence type="ECO:0000256" key="2">
    <source>
        <dbReference type="ARBA" id="ARBA00022448"/>
    </source>
</evidence>
<comment type="similarity">
    <text evidence="1">Belongs to the ABC transporter superfamily.</text>
</comment>
<evidence type="ECO:0000256" key="1">
    <source>
        <dbReference type="ARBA" id="ARBA00005417"/>
    </source>
</evidence>
<dbReference type="Pfam" id="PF00005">
    <property type="entry name" value="ABC_tran"/>
    <property type="match status" value="1"/>
</dbReference>
<dbReference type="SUPFAM" id="SSF52540">
    <property type="entry name" value="P-loop containing nucleoside triphosphate hydrolases"/>
    <property type="match status" value="1"/>
</dbReference>
<dbReference type="Gene3D" id="3.40.50.300">
    <property type="entry name" value="P-loop containing nucleotide triphosphate hydrolases"/>
    <property type="match status" value="1"/>
</dbReference>
<dbReference type="InterPro" id="IPR003593">
    <property type="entry name" value="AAA+_ATPase"/>
</dbReference>
<dbReference type="InterPro" id="IPR017911">
    <property type="entry name" value="MacB-like_ATP-bd"/>
</dbReference>
<dbReference type="EMBL" id="CP010803">
    <property type="protein sequence ID" value="AJY45144.1"/>
    <property type="molecule type" value="Genomic_DNA"/>
</dbReference>
<keyword evidence="2" id="KW-0813">Transport</keyword>
<dbReference type="SMART" id="SM00382">
    <property type="entry name" value="AAA"/>
    <property type="match status" value="1"/>
</dbReference>
<evidence type="ECO:0000256" key="3">
    <source>
        <dbReference type="ARBA" id="ARBA00022741"/>
    </source>
</evidence>
<dbReference type="GO" id="GO:0005886">
    <property type="term" value="C:plasma membrane"/>
    <property type="evidence" value="ECO:0007669"/>
    <property type="project" value="TreeGrafter"/>
</dbReference>
<dbReference type="PATRIC" id="fig|1486262.3.peg.954"/>
<dbReference type="Proteomes" id="UP000032611">
    <property type="component" value="Chromosome"/>
</dbReference>
<evidence type="ECO:0000313" key="7">
    <source>
        <dbReference type="Proteomes" id="UP000032611"/>
    </source>
</evidence>
<keyword evidence="3" id="KW-0547">Nucleotide-binding</keyword>
<evidence type="ECO:0000256" key="4">
    <source>
        <dbReference type="ARBA" id="ARBA00022840"/>
    </source>
</evidence>
<dbReference type="PROSITE" id="PS50893">
    <property type="entry name" value="ABC_TRANSPORTER_2"/>
    <property type="match status" value="1"/>
</dbReference>
<dbReference type="InterPro" id="IPR003439">
    <property type="entry name" value="ABC_transporter-like_ATP-bd"/>
</dbReference>
<evidence type="ECO:0000259" key="5">
    <source>
        <dbReference type="PROSITE" id="PS50893"/>
    </source>
</evidence>
<dbReference type="InterPro" id="IPR017871">
    <property type="entry name" value="ABC_transporter-like_CS"/>
</dbReference>
<keyword evidence="7" id="KW-1185">Reference proteome</keyword>
<dbReference type="GO" id="GO:0022857">
    <property type="term" value="F:transmembrane transporter activity"/>
    <property type="evidence" value="ECO:0007669"/>
    <property type="project" value="TreeGrafter"/>
</dbReference>
<evidence type="ECO:0000313" key="6">
    <source>
        <dbReference type="EMBL" id="AJY45144.1"/>
    </source>
</evidence>
<protein>
    <recommendedName>
        <fullName evidence="5">ABC transporter domain-containing protein</fullName>
    </recommendedName>
</protein>
<organism evidence="6 7">
    <name type="scientific">Martelella endophytica</name>
    <dbReference type="NCBI Taxonomy" id="1486262"/>
    <lineage>
        <taxon>Bacteria</taxon>
        <taxon>Pseudomonadati</taxon>
        <taxon>Pseudomonadota</taxon>
        <taxon>Alphaproteobacteria</taxon>
        <taxon>Hyphomicrobiales</taxon>
        <taxon>Aurantimonadaceae</taxon>
        <taxon>Martelella</taxon>
    </lineage>
</organism>
<dbReference type="OrthoDB" id="9787227at2"/>
<name>A0A0D5LLR5_MAREN</name>
<gene>
    <name evidence="6" type="ORF">TM49_04650</name>
</gene>